<dbReference type="EMBL" id="FJ695487">
    <property type="protein sequence ID" value="ACN56556.1"/>
    <property type="molecule type" value="mRNA"/>
</dbReference>
<sequence length="197" mass="22353">MTDNFHKRKERLRLARLVESRGFEMSACSLCERQGRKCIVSSSDSSRCAECIRQGRKCDVRGPVESDWDSLDRQKARLDEEEERAISVSQEAMAKILRLRKQKRFLLKRESEMLRRGLRTLDELVEAEEKERLEKEKIEKERVEEETANVDAAPTPIDSSSFDFFDPSLPELSEADLEALLAGVGTSGGMPVASQGS</sequence>
<reference evidence="2" key="1">
    <citation type="journal article" date="2011" name="Virology">
        <title>Boty-like retrotransposons in the filamentous fungus Botrytis cinerea contain the additional antisense gene brtn.</title>
        <authorList>
            <person name="Zhao M."/>
            <person name="Zhou J.Y."/>
            <person name="Li Z.D."/>
            <person name="Song W.W."/>
            <person name="Gong T."/>
            <person name="Tan H."/>
        </authorList>
    </citation>
    <scope>NUCLEOTIDE SEQUENCE</scope>
    <source>
        <strain evidence="2">T4</strain>
    </source>
</reference>
<organism evidence="2">
    <name type="scientific">Botryotinia fuckeliana</name>
    <name type="common">Noble rot fungus</name>
    <name type="synonym">Botrytis cinerea</name>
    <dbReference type="NCBI Taxonomy" id="40559"/>
    <lineage>
        <taxon>Eukaryota</taxon>
        <taxon>Fungi</taxon>
        <taxon>Dikarya</taxon>
        <taxon>Ascomycota</taxon>
        <taxon>Pezizomycotina</taxon>
        <taxon>Leotiomycetes</taxon>
        <taxon>Helotiales</taxon>
        <taxon>Sclerotiniaceae</taxon>
        <taxon>Botrytis</taxon>
    </lineage>
</organism>
<gene>
    <name evidence="2" type="primary">brtn5</name>
</gene>
<dbReference type="AlphaFoldDB" id="C0LE44"/>
<proteinExistence type="evidence at transcript level"/>
<name>C0LE44_BOTFU</name>
<feature type="compositionally biased region" description="Basic and acidic residues" evidence="1">
    <location>
        <begin position="136"/>
        <end position="145"/>
    </location>
</feature>
<feature type="region of interest" description="Disordered" evidence="1">
    <location>
        <begin position="136"/>
        <end position="162"/>
    </location>
</feature>
<accession>C0LE44</accession>
<evidence type="ECO:0000256" key="1">
    <source>
        <dbReference type="SAM" id="MobiDB-lite"/>
    </source>
</evidence>
<evidence type="ECO:0000313" key="2">
    <source>
        <dbReference type="EMBL" id="ACN56556.1"/>
    </source>
</evidence>
<protein>
    <submittedName>
        <fullName evidence="2">Putative BRTN</fullName>
    </submittedName>
</protein>